<dbReference type="Proteomes" id="UP000561045">
    <property type="component" value="Unassembled WGS sequence"/>
</dbReference>
<evidence type="ECO:0000259" key="5">
    <source>
        <dbReference type="PROSITE" id="PS50931"/>
    </source>
</evidence>
<gene>
    <name evidence="6" type="ORF">GGR36_002623</name>
</gene>
<evidence type="ECO:0000256" key="4">
    <source>
        <dbReference type="ARBA" id="ARBA00023163"/>
    </source>
</evidence>
<dbReference type="PANTHER" id="PTHR30537">
    <property type="entry name" value="HTH-TYPE TRANSCRIPTIONAL REGULATOR"/>
    <property type="match status" value="1"/>
</dbReference>
<keyword evidence="3 6" id="KW-0238">DNA-binding</keyword>
<keyword evidence="4" id="KW-0804">Transcription</keyword>
<dbReference type="Gene3D" id="3.40.190.290">
    <property type="match status" value="1"/>
</dbReference>
<comment type="caution">
    <text evidence="6">The sequence shown here is derived from an EMBL/GenBank/DDBJ whole genome shotgun (WGS) entry which is preliminary data.</text>
</comment>
<accession>A0A840BSB8</accession>
<keyword evidence="7" id="KW-1185">Reference proteome</keyword>
<dbReference type="AlphaFoldDB" id="A0A840BSB8"/>
<keyword evidence="2" id="KW-0805">Transcription regulation</keyword>
<comment type="similarity">
    <text evidence="1">Belongs to the LysR transcriptional regulatory family.</text>
</comment>
<organism evidence="6 7">
    <name type="scientific">Niveibacterium umoris</name>
    <dbReference type="NCBI Taxonomy" id="1193620"/>
    <lineage>
        <taxon>Bacteria</taxon>
        <taxon>Pseudomonadati</taxon>
        <taxon>Pseudomonadota</taxon>
        <taxon>Betaproteobacteria</taxon>
        <taxon>Rhodocyclales</taxon>
        <taxon>Rhodocyclaceae</taxon>
        <taxon>Niveibacterium</taxon>
    </lineage>
</organism>
<dbReference type="InterPro" id="IPR058163">
    <property type="entry name" value="LysR-type_TF_proteobact-type"/>
</dbReference>
<dbReference type="GO" id="GO:0003677">
    <property type="term" value="F:DNA binding"/>
    <property type="evidence" value="ECO:0007669"/>
    <property type="project" value="UniProtKB-KW"/>
</dbReference>
<dbReference type="GO" id="GO:0003700">
    <property type="term" value="F:DNA-binding transcription factor activity"/>
    <property type="evidence" value="ECO:0007669"/>
    <property type="project" value="InterPro"/>
</dbReference>
<dbReference type="InterPro" id="IPR000847">
    <property type="entry name" value="LysR_HTH_N"/>
</dbReference>
<dbReference type="SUPFAM" id="SSF46785">
    <property type="entry name" value="Winged helix' DNA-binding domain"/>
    <property type="match status" value="1"/>
</dbReference>
<feature type="domain" description="HTH lysR-type" evidence="5">
    <location>
        <begin position="12"/>
        <end position="62"/>
    </location>
</feature>
<dbReference type="InterPro" id="IPR005119">
    <property type="entry name" value="LysR_subst-bd"/>
</dbReference>
<dbReference type="InterPro" id="IPR036390">
    <property type="entry name" value="WH_DNA-bd_sf"/>
</dbReference>
<sequence length="293" mass="32215">MIRTLLHHLPGFAAVARHASFSKAAEELVLTQAGVSYQIRQLEERLGFPLFIRGHGQPLKLTERGALLLEEYRLAEKSIERTLDMIRVGSERQRIRVTAPVDLGSCYITPRLPQIEARGLIVDLHLSDQPVALVDSRFDLAVRNEPNEERLVHEPLLTSANVLVCSRAYADAHGIPDTVSTLARHRLLLRNAERSHSWGDLLAVAGLELASLADTRVLGNSFALLEGVRAGLGITLLPRYLVAEQIKLGRLLEIPLADAKPAATGFYLSYYPSVTARLWAAVLLDCLASADAV</sequence>
<dbReference type="PROSITE" id="PS50931">
    <property type="entry name" value="HTH_LYSR"/>
    <property type="match status" value="1"/>
</dbReference>
<evidence type="ECO:0000256" key="1">
    <source>
        <dbReference type="ARBA" id="ARBA00009437"/>
    </source>
</evidence>
<evidence type="ECO:0000313" key="7">
    <source>
        <dbReference type="Proteomes" id="UP000561045"/>
    </source>
</evidence>
<dbReference type="Pfam" id="PF03466">
    <property type="entry name" value="LysR_substrate"/>
    <property type="match status" value="1"/>
</dbReference>
<evidence type="ECO:0000313" key="6">
    <source>
        <dbReference type="EMBL" id="MBB4013277.1"/>
    </source>
</evidence>
<evidence type="ECO:0000256" key="3">
    <source>
        <dbReference type="ARBA" id="ARBA00023125"/>
    </source>
</evidence>
<protein>
    <submittedName>
        <fullName evidence="6">DNA-binding transcriptional LysR family regulator</fullName>
    </submittedName>
</protein>
<dbReference type="PANTHER" id="PTHR30537:SF5">
    <property type="entry name" value="HTH-TYPE TRANSCRIPTIONAL ACTIVATOR TTDR-RELATED"/>
    <property type="match status" value="1"/>
</dbReference>
<dbReference type="RefSeq" id="WP_183635171.1">
    <property type="nucleotide sequence ID" value="NZ_BAABLE010000005.1"/>
</dbReference>
<dbReference type="EMBL" id="JACIET010000002">
    <property type="protein sequence ID" value="MBB4013277.1"/>
    <property type="molecule type" value="Genomic_DNA"/>
</dbReference>
<dbReference type="Gene3D" id="1.10.10.10">
    <property type="entry name" value="Winged helix-like DNA-binding domain superfamily/Winged helix DNA-binding domain"/>
    <property type="match status" value="1"/>
</dbReference>
<reference evidence="6 7" key="1">
    <citation type="submission" date="2020-08" db="EMBL/GenBank/DDBJ databases">
        <title>Genomic Encyclopedia of Type Strains, Phase IV (KMG-IV): sequencing the most valuable type-strain genomes for metagenomic binning, comparative biology and taxonomic classification.</title>
        <authorList>
            <person name="Goeker M."/>
        </authorList>
    </citation>
    <scope>NUCLEOTIDE SEQUENCE [LARGE SCALE GENOMIC DNA]</scope>
    <source>
        <strain evidence="6 7">DSM 106739</strain>
    </source>
</reference>
<dbReference type="PRINTS" id="PR00039">
    <property type="entry name" value="HTHLYSR"/>
</dbReference>
<proteinExistence type="inferred from homology"/>
<name>A0A840BSB8_9RHOO</name>
<dbReference type="Pfam" id="PF00126">
    <property type="entry name" value="HTH_1"/>
    <property type="match status" value="1"/>
</dbReference>
<evidence type="ECO:0000256" key="2">
    <source>
        <dbReference type="ARBA" id="ARBA00023015"/>
    </source>
</evidence>
<dbReference type="SUPFAM" id="SSF53850">
    <property type="entry name" value="Periplasmic binding protein-like II"/>
    <property type="match status" value="1"/>
</dbReference>
<dbReference type="InterPro" id="IPR036388">
    <property type="entry name" value="WH-like_DNA-bd_sf"/>
</dbReference>